<dbReference type="Proteomes" id="UP000659630">
    <property type="component" value="Unassembled WGS sequence"/>
</dbReference>
<accession>A0A923L2A7</accession>
<sequence length="196" mass="21923">MALIYNNVAVPAGGAVVYNNVALQQVKSGNVLVWQKTPPFLYNSGNSYSEYTGGWTGFERQTQYGDCVQIAESNALYAYAYGMGISGVRTAKAVDFSLINTLTLNFWTSVDRDYAHIRVCLTTFVPDGNNMWTDRNTAAPGQVYQFNGYDGNNATRNIGIDVSGYKNSYYVSIFFHSADLFENHLWPFRVYSLKCN</sequence>
<name>A0A923L2A7_9FIRM</name>
<keyword evidence="2" id="KW-1185">Reference proteome</keyword>
<dbReference type="RefSeq" id="WP_186888898.1">
    <property type="nucleotide sequence ID" value="NZ_JACONZ010000005.1"/>
</dbReference>
<gene>
    <name evidence="1" type="ORF">H8S23_13635</name>
</gene>
<dbReference type="AlphaFoldDB" id="A0A923L2A7"/>
<organism evidence="1 2">
    <name type="scientific">Anaerofilum hominis</name>
    <dbReference type="NCBI Taxonomy" id="2763016"/>
    <lineage>
        <taxon>Bacteria</taxon>
        <taxon>Bacillati</taxon>
        <taxon>Bacillota</taxon>
        <taxon>Clostridia</taxon>
        <taxon>Eubacteriales</taxon>
        <taxon>Oscillospiraceae</taxon>
        <taxon>Anaerofilum</taxon>
    </lineage>
</organism>
<dbReference type="EMBL" id="JACONZ010000005">
    <property type="protein sequence ID" value="MBC5582549.1"/>
    <property type="molecule type" value="Genomic_DNA"/>
</dbReference>
<proteinExistence type="predicted"/>
<protein>
    <submittedName>
        <fullName evidence="1">Uncharacterized protein</fullName>
    </submittedName>
</protein>
<reference evidence="1" key="1">
    <citation type="submission" date="2020-08" db="EMBL/GenBank/DDBJ databases">
        <title>Genome public.</title>
        <authorList>
            <person name="Liu C."/>
            <person name="Sun Q."/>
        </authorList>
    </citation>
    <scope>NUCLEOTIDE SEQUENCE</scope>
    <source>
        <strain evidence="1">BX8</strain>
    </source>
</reference>
<comment type="caution">
    <text evidence="1">The sequence shown here is derived from an EMBL/GenBank/DDBJ whole genome shotgun (WGS) entry which is preliminary data.</text>
</comment>
<evidence type="ECO:0000313" key="1">
    <source>
        <dbReference type="EMBL" id="MBC5582549.1"/>
    </source>
</evidence>
<evidence type="ECO:0000313" key="2">
    <source>
        <dbReference type="Proteomes" id="UP000659630"/>
    </source>
</evidence>